<feature type="transmembrane region" description="Helical" evidence="1">
    <location>
        <begin position="180"/>
        <end position="199"/>
    </location>
</feature>
<keyword evidence="1" id="KW-0812">Transmembrane</keyword>
<dbReference type="Gene3D" id="1.20.120.1220">
    <property type="match status" value="1"/>
</dbReference>
<keyword evidence="4" id="KW-1185">Reference proteome</keyword>
<keyword evidence="1" id="KW-0472">Membrane</keyword>
<name>A0A1I5VIM8_9FIRM</name>
<organism evidence="3 4">
    <name type="scientific">Butyrivibrio proteoclasticus</name>
    <dbReference type="NCBI Taxonomy" id="43305"/>
    <lineage>
        <taxon>Bacteria</taxon>
        <taxon>Bacillati</taxon>
        <taxon>Bacillota</taxon>
        <taxon>Clostridia</taxon>
        <taxon>Lachnospirales</taxon>
        <taxon>Lachnospiraceae</taxon>
        <taxon>Butyrivibrio</taxon>
    </lineage>
</organism>
<dbReference type="Proteomes" id="UP000182624">
    <property type="component" value="Unassembled WGS sequence"/>
</dbReference>
<feature type="transmembrane region" description="Helical" evidence="1">
    <location>
        <begin position="6"/>
        <end position="24"/>
    </location>
</feature>
<protein>
    <submittedName>
        <fullName evidence="3">Preflagellin peptidase FlaK</fullName>
    </submittedName>
</protein>
<keyword evidence="3" id="KW-0282">Flagellum</keyword>
<dbReference type="AlphaFoldDB" id="A0A1I5VIM8"/>
<dbReference type="GO" id="GO:0004190">
    <property type="term" value="F:aspartic-type endopeptidase activity"/>
    <property type="evidence" value="ECO:0007669"/>
    <property type="project" value="InterPro"/>
</dbReference>
<evidence type="ECO:0000313" key="3">
    <source>
        <dbReference type="EMBL" id="SFQ07414.1"/>
    </source>
</evidence>
<dbReference type="InterPro" id="IPR000045">
    <property type="entry name" value="Prepilin_IV_endopep_pep"/>
</dbReference>
<dbReference type="RefSeq" id="WP_074888887.1">
    <property type="nucleotide sequence ID" value="NZ_FOXO01000017.1"/>
</dbReference>
<evidence type="ECO:0000313" key="4">
    <source>
        <dbReference type="Proteomes" id="UP000182624"/>
    </source>
</evidence>
<feature type="transmembrane region" description="Helical" evidence="1">
    <location>
        <begin position="322"/>
        <end position="341"/>
    </location>
</feature>
<gene>
    <name evidence="3" type="ORF">SAMN04487928_11766</name>
</gene>
<feature type="transmembrane region" description="Helical" evidence="1">
    <location>
        <begin position="87"/>
        <end position="107"/>
    </location>
</feature>
<dbReference type="GO" id="GO:0016020">
    <property type="term" value="C:membrane"/>
    <property type="evidence" value="ECO:0007669"/>
    <property type="project" value="InterPro"/>
</dbReference>
<keyword evidence="3" id="KW-0969">Cilium</keyword>
<sequence>MIILPFTAVILAHILGIITSVTDIKENKISNRLLLLFGITGIILTIAQYILKTNILWGAYFLNLTLVVVFSMVLYILHIWAAGDSKLLIVLGILLPANYCMLAGKIVPWSVLVVALSFIVSFIYLLAESVWLFITHRGTFSLKNVTKSSKQFFTAYVRNIIYISFALKLENFFAKDWFNEHSLAILGINISLILLISSFEFLKKFPVVAFIFVLSIALSVYTGEWFLSVSRLIYYLLVVIIMLLRIMISEYNYATIPTSEVKKGMILSSVTTVFMSKSRVKGLPGISREDMRSRLSAEEAEAVVRWSKTKNGLKEVQIVRKVPYAIFIFSGLLIYSVLWGLSI</sequence>
<dbReference type="Pfam" id="PF01478">
    <property type="entry name" value="Peptidase_A24"/>
    <property type="match status" value="1"/>
</dbReference>
<dbReference type="EMBL" id="FOXO01000017">
    <property type="protein sequence ID" value="SFQ07414.1"/>
    <property type="molecule type" value="Genomic_DNA"/>
</dbReference>
<accession>A0A1I5VIM8</accession>
<evidence type="ECO:0000259" key="2">
    <source>
        <dbReference type="Pfam" id="PF01478"/>
    </source>
</evidence>
<feature type="domain" description="Prepilin type IV endopeptidase peptidase" evidence="2">
    <location>
        <begin position="13"/>
        <end position="125"/>
    </location>
</feature>
<feature type="transmembrane region" description="Helical" evidence="1">
    <location>
        <begin position="113"/>
        <end position="134"/>
    </location>
</feature>
<feature type="transmembrane region" description="Helical" evidence="1">
    <location>
        <begin position="206"/>
        <end position="226"/>
    </location>
</feature>
<keyword evidence="1" id="KW-1133">Transmembrane helix</keyword>
<proteinExistence type="predicted"/>
<keyword evidence="3" id="KW-0966">Cell projection</keyword>
<feature type="transmembrane region" description="Helical" evidence="1">
    <location>
        <begin position="57"/>
        <end position="80"/>
    </location>
</feature>
<feature type="transmembrane region" description="Helical" evidence="1">
    <location>
        <begin position="155"/>
        <end position="174"/>
    </location>
</feature>
<feature type="transmembrane region" description="Helical" evidence="1">
    <location>
        <begin position="232"/>
        <end position="253"/>
    </location>
</feature>
<dbReference type="OrthoDB" id="1910361at2"/>
<feature type="transmembrane region" description="Helical" evidence="1">
    <location>
        <begin position="33"/>
        <end position="51"/>
    </location>
</feature>
<reference evidence="4" key="1">
    <citation type="submission" date="2016-10" db="EMBL/GenBank/DDBJ databases">
        <authorList>
            <person name="Varghese N."/>
            <person name="Submissions S."/>
        </authorList>
    </citation>
    <scope>NUCLEOTIDE SEQUENCE [LARGE SCALE GENOMIC DNA]</scope>
    <source>
        <strain evidence="4">P18</strain>
    </source>
</reference>
<evidence type="ECO:0000256" key="1">
    <source>
        <dbReference type="SAM" id="Phobius"/>
    </source>
</evidence>